<organism evidence="15 16">
    <name type="scientific">Lutispora saccharofermentans</name>
    <dbReference type="NCBI Taxonomy" id="3024236"/>
    <lineage>
        <taxon>Bacteria</taxon>
        <taxon>Bacillati</taxon>
        <taxon>Bacillota</taxon>
        <taxon>Clostridia</taxon>
        <taxon>Lutisporales</taxon>
        <taxon>Lutisporaceae</taxon>
        <taxon>Lutispora</taxon>
    </lineage>
</organism>
<evidence type="ECO:0000256" key="9">
    <source>
        <dbReference type="ARBA" id="ARBA00023125"/>
    </source>
</evidence>
<evidence type="ECO:0000256" key="7">
    <source>
        <dbReference type="ARBA" id="ARBA00022763"/>
    </source>
</evidence>
<evidence type="ECO:0000256" key="10">
    <source>
        <dbReference type="ARBA" id="ARBA00023204"/>
    </source>
</evidence>
<evidence type="ECO:0000313" key="16">
    <source>
        <dbReference type="Proteomes" id="UP001651880"/>
    </source>
</evidence>
<sequence length="369" mass="43424">MNIESIFLLNFRNYSEQYIELDPGINIFYGENAQGKTNVIEAVYLLTMGKSHRTNKYNEMVKWDKNDSRICIKFNKDDFDYNIDFVLKRNQKKQIKVNGVRLDKLSDILGKLNTVIFSPDHMKIIKEGPSERRRFIDSILSQTKPKYYYNFTQYLKVLAQRNVLLCNEKNDGIIEKTLDIWDHQLIEYGSRIIKDRQIFVESIDNKAWKINKELSGGREDFHLKYMPSIAYGKHEITDIKNAFEKRLTEARASDMRRKLTQYGPHRDELNLFINDKEVRNYGSQGQQRSVLLSLKLSEMEYIKDETGSTPVLLLDDVFSELDKLRQGFLISFIKNVQVIITCTDYENLYLGDKSTYKIFNVRSGKVYNK</sequence>
<keyword evidence="11 12" id="KW-0742">SOS response</keyword>
<dbReference type="InterPro" id="IPR018078">
    <property type="entry name" value="DNA-binding_RecF_CS"/>
</dbReference>
<dbReference type="CDD" id="cd03242">
    <property type="entry name" value="ABC_RecF"/>
    <property type="match status" value="1"/>
</dbReference>
<proteinExistence type="inferred from homology"/>
<name>A0ABT1NKG2_9FIRM</name>
<dbReference type="InterPro" id="IPR001238">
    <property type="entry name" value="DNA-binding_RecF"/>
</dbReference>
<reference evidence="15 16" key="1">
    <citation type="submission" date="2021-10" db="EMBL/GenBank/DDBJ databases">
        <title>Lutispora strain m25 sp. nov., a thermophilic, non-spore-forming bacterium isolated from a lab-scale methanogenic bioreactor digesting anaerobic sludge.</title>
        <authorList>
            <person name="El Houari A."/>
            <person name="Mcdonald J."/>
        </authorList>
    </citation>
    <scope>NUCLEOTIDE SEQUENCE [LARGE SCALE GENOMIC DNA]</scope>
    <source>
        <strain evidence="16">m25</strain>
    </source>
</reference>
<dbReference type="SUPFAM" id="SSF52540">
    <property type="entry name" value="P-loop containing nucleoside triphosphate hydrolases"/>
    <property type="match status" value="1"/>
</dbReference>
<evidence type="ECO:0000313" key="15">
    <source>
        <dbReference type="EMBL" id="MCQ1531686.1"/>
    </source>
</evidence>
<dbReference type="EMBL" id="JAJEKE010000027">
    <property type="protein sequence ID" value="MCQ1531686.1"/>
    <property type="molecule type" value="Genomic_DNA"/>
</dbReference>
<keyword evidence="4 12" id="KW-0963">Cytoplasm</keyword>
<keyword evidence="10 12" id="KW-0234">DNA repair</keyword>
<dbReference type="RefSeq" id="WP_255229245.1">
    <property type="nucleotide sequence ID" value="NZ_JAJEKE010000027.1"/>
</dbReference>
<dbReference type="HAMAP" id="MF_00365">
    <property type="entry name" value="RecF"/>
    <property type="match status" value="1"/>
</dbReference>
<evidence type="ECO:0000256" key="3">
    <source>
        <dbReference type="ARBA" id="ARBA00020170"/>
    </source>
</evidence>
<feature type="binding site" evidence="12">
    <location>
        <begin position="30"/>
        <end position="37"/>
    </location>
    <ligand>
        <name>ATP</name>
        <dbReference type="ChEBI" id="CHEBI:30616"/>
    </ligand>
</feature>
<keyword evidence="5 12" id="KW-0235">DNA replication</keyword>
<evidence type="ECO:0000259" key="14">
    <source>
        <dbReference type="Pfam" id="PF02463"/>
    </source>
</evidence>
<dbReference type="PANTHER" id="PTHR32182">
    <property type="entry name" value="DNA REPLICATION AND REPAIR PROTEIN RECF"/>
    <property type="match status" value="1"/>
</dbReference>
<evidence type="ECO:0000256" key="6">
    <source>
        <dbReference type="ARBA" id="ARBA00022741"/>
    </source>
</evidence>
<keyword evidence="7 12" id="KW-0227">DNA damage</keyword>
<dbReference type="Gene3D" id="1.20.1050.90">
    <property type="entry name" value="RecF/RecN/SMC, N-terminal domain"/>
    <property type="match status" value="1"/>
</dbReference>
<evidence type="ECO:0000256" key="1">
    <source>
        <dbReference type="ARBA" id="ARBA00004496"/>
    </source>
</evidence>
<evidence type="ECO:0000256" key="12">
    <source>
        <dbReference type="HAMAP-Rule" id="MF_00365"/>
    </source>
</evidence>
<comment type="subcellular location">
    <subcellularLocation>
        <location evidence="1 12 13">Cytoplasm</location>
    </subcellularLocation>
</comment>
<evidence type="ECO:0000256" key="8">
    <source>
        <dbReference type="ARBA" id="ARBA00022840"/>
    </source>
</evidence>
<comment type="similarity">
    <text evidence="2 12 13">Belongs to the RecF family.</text>
</comment>
<comment type="function">
    <text evidence="12 13">The RecF protein is involved in DNA metabolism; it is required for DNA replication and normal SOS inducibility. RecF binds preferentially to single-stranded, linear DNA. It also seems to bind ATP.</text>
</comment>
<evidence type="ECO:0000256" key="4">
    <source>
        <dbReference type="ARBA" id="ARBA00022490"/>
    </source>
</evidence>
<dbReference type="NCBIfam" id="TIGR00611">
    <property type="entry name" value="recf"/>
    <property type="match status" value="1"/>
</dbReference>
<evidence type="ECO:0000256" key="5">
    <source>
        <dbReference type="ARBA" id="ARBA00022705"/>
    </source>
</evidence>
<evidence type="ECO:0000256" key="13">
    <source>
        <dbReference type="RuleBase" id="RU000578"/>
    </source>
</evidence>
<dbReference type="Pfam" id="PF02463">
    <property type="entry name" value="SMC_N"/>
    <property type="match status" value="1"/>
</dbReference>
<dbReference type="PROSITE" id="PS00618">
    <property type="entry name" value="RECF_2"/>
    <property type="match status" value="1"/>
</dbReference>
<dbReference type="Proteomes" id="UP001651880">
    <property type="component" value="Unassembled WGS sequence"/>
</dbReference>
<dbReference type="PROSITE" id="PS00617">
    <property type="entry name" value="RECF_1"/>
    <property type="match status" value="1"/>
</dbReference>
<feature type="domain" description="RecF/RecN/SMC N-terminal" evidence="14">
    <location>
        <begin position="3"/>
        <end position="364"/>
    </location>
</feature>
<evidence type="ECO:0000256" key="2">
    <source>
        <dbReference type="ARBA" id="ARBA00008016"/>
    </source>
</evidence>
<dbReference type="InterPro" id="IPR042174">
    <property type="entry name" value="RecF_2"/>
</dbReference>
<keyword evidence="8 12" id="KW-0067">ATP-binding</keyword>
<keyword evidence="16" id="KW-1185">Reference proteome</keyword>
<dbReference type="InterPro" id="IPR003395">
    <property type="entry name" value="RecF/RecN/SMC_N"/>
</dbReference>
<comment type="caution">
    <text evidence="15">The sequence shown here is derived from an EMBL/GenBank/DDBJ whole genome shotgun (WGS) entry which is preliminary data.</text>
</comment>
<accession>A0ABT1NKG2</accession>
<keyword evidence="6 12" id="KW-0547">Nucleotide-binding</keyword>
<dbReference type="Gene3D" id="3.40.50.300">
    <property type="entry name" value="P-loop containing nucleotide triphosphate hydrolases"/>
    <property type="match status" value="1"/>
</dbReference>
<gene>
    <name evidence="12 15" type="primary">recF</name>
    <name evidence="15" type="ORF">LJD61_19395</name>
</gene>
<dbReference type="PANTHER" id="PTHR32182:SF0">
    <property type="entry name" value="DNA REPLICATION AND REPAIR PROTEIN RECF"/>
    <property type="match status" value="1"/>
</dbReference>
<dbReference type="InterPro" id="IPR027417">
    <property type="entry name" value="P-loop_NTPase"/>
</dbReference>
<keyword evidence="9 12" id="KW-0238">DNA-binding</keyword>
<evidence type="ECO:0000256" key="11">
    <source>
        <dbReference type="ARBA" id="ARBA00023236"/>
    </source>
</evidence>
<protein>
    <recommendedName>
        <fullName evidence="3 12">DNA replication and repair protein RecF</fullName>
    </recommendedName>
</protein>